<sequence length="392" mass="41068">MKTNLAATSANPVDNLILLEIGGVLLLLGIIAFIASRIALSAVPLFLAIGLAFGKGGIAPLSLSGDFLNVGAQIGAILLLLLMGLEYSAREIGETFKSSKSVILLDALVNGIPGALIAILIGWGLSGALLLGGITYVSSSGIASELIRESGWARSQVAKRTIAVLISEDLMLAPYLPLLTSTLFGVGLLSGLISISVALVITGFVLLISVKRENLFSRIFRKFSASALLLTVFGSALIAAGVAGLAGFSGAIAAFLVGLLLTGEVANAVRTRLAPLRDFFAAIFFIFFGLSINPIEILTVLPLALILTVIGSAGKILVGWWCARDLQDPMSWRRVGAFLVPRGEFSVIIAGFSSALIFSEQLKALTVAYVIATTLTASLLLRFFRSGFEKKA</sequence>
<comment type="subcellular location">
    <subcellularLocation>
        <location evidence="1">Membrane</location>
        <topology evidence="1">Multi-pass membrane protein</topology>
    </subcellularLocation>
</comment>
<evidence type="ECO:0000256" key="2">
    <source>
        <dbReference type="ARBA" id="ARBA00005551"/>
    </source>
</evidence>
<dbReference type="InterPro" id="IPR038770">
    <property type="entry name" value="Na+/solute_symporter_sf"/>
</dbReference>
<dbReference type="EMBL" id="CAEZSV010000079">
    <property type="protein sequence ID" value="CAB4552580.1"/>
    <property type="molecule type" value="Genomic_DNA"/>
</dbReference>
<evidence type="ECO:0000259" key="8">
    <source>
        <dbReference type="Pfam" id="PF00999"/>
    </source>
</evidence>
<feature type="transmembrane region" description="Helical" evidence="7">
    <location>
        <begin position="335"/>
        <end position="358"/>
    </location>
</feature>
<dbReference type="GO" id="GO:0015297">
    <property type="term" value="F:antiporter activity"/>
    <property type="evidence" value="ECO:0007669"/>
    <property type="project" value="InterPro"/>
</dbReference>
<accession>A0A6J6CM07</accession>
<evidence type="ECO:0000313" key="9">
    <source>
        <dbReference type="EMBL" id="CAB4552580.1"/>
    </source>
</evidence>
<feature type="transmembrane region" description="Helical" evidence="7">
    <location>
        <begin position="364"/>
        <end position="384"/>
    </location>
</feature>
<feature type="transmembrane region" description="Helical" evidence="7">
    <location>
        <begin position="42"/>
        <end position="61"/>
    </location>
</feature>
<organism evidence="9">
    <name type="scientific">freshwater metagenome</name>
    <dbReference type="NCBI Taxonomy" id="449393"/>
    <lineage>
        <taxon>unclassified sequences</taxon>
        <taxon>metagenomes</taxon>
        <taxon>ecological metagenomes</taxon>
    </lineage>
</organism>
<feature type="transmembrane region" description="Helical" evidence="7">
    <location>
        <begin position="184"/>
        <end position="207"/>
    </location>
</feature>
<keyword evidence="3" id="KW-0813">Transport</keyword>
<dbReference type="Pfam" id="PF00999">
    <property type="entry name" value="Na_H_Exchanger"/>
    <property type="match status" value="1"/>
</dbReference>
<feature type="transmembrane region" description="Helical" evidence="7">
    <location>
        <begin position="278"/>
        <end position="295"/>
    </location>
</feature>
<evidence type="ECO:0000256" key="4">
    <source>
        <dbReference type="ARBA" id="ARBA00022692"/>
    </source>
</evidence>
<dbReference type="InterPro" id="IPR006153">
    <property type="entry name" value="Cation/H_exchanger_TM"/>
</dbReference>
<comment type="similarity">
    <text evidence="2">Belongs to the monovalent cation:proton antiporter 2 (CPA2) transporter (TC 2.A.37) family.</text>
</comment>
<dbReference type="GO" id="GO:1902600">
    <property type="term" value="P:proton transmembrane transport"/>
    <property type="evidence" value="ECO:0007669"/>
    <property type="project" value="InterPro"/>
</dbReference>
<evidence type="ECO:0000256" key="7">
    <source>
        <dbReference type="SAM" id="Phobius"/>
    </source>
</evidence>
<keyword evidence="4 7" id="KW-0812">Transmembrane</keyword>
<feature type="transmembrane region" description="Helical" evidence="7">
    <location>
        <begin position="301"/>
        <end position="323"/>
    </location>
</feature>
<evidence type="ECO:0000256" key="6">
    <source>
        <dbReference type="ARBA" id="ARBA00023136"/>
    </source>
</evidence>
<feature type="transmembrane region" description="Helical" evidence="7">
    <location>
        <begin position="67"/>
        <end position="89"/>
    </location>
</feature>
<feature type="transmembrane region" description="Helical" evidence="7">
    <location>
        <begin position="219"/>
        <end position="239"/>
    </location>
</feature>
<dbReference type="AlphaFoldDB" id="A0A6J6CM07"/>
<evidence type="ECO:0000256" key="1">
    <source>
        <dbReference type="ARBA" id="ARBA00004141"/>
    </source>
</evidence>
<gene>
    <name evidence="9" type="ORF">UFOPK1506_00548</name>
</gene>
<evidence type="ECO:0000256" key="5">
    <source>
        <dbReference type="ARBA" id="ARBA00022989"/>
    </source>
</evidence>
<keyword evidence="6 7" id="KW-0472">Membrane</keyword>
<dbReference type="PANTHER" id="PTHR42751:SF6">
    <property type="entry name" value="CONSERVED INTEGRAL MEMBRANE TRANSPORT PROTEIN-RELATED"/>
    <property type="match status" value="1"/>
</dbReference>
<dbReference type="Gene3D" id="1.20.1530.20">
    <property type="match status" value="1"/>
</dbReference>
<dbReference type="PANTHER" id="PTHR42751">
    <property type="entry name" value="SODIUM/HYDROGEN EXCHANGER FAMILY/TRKA DOMAIN PROTEIN"/>
    <property type="match status" value="1"/>
</dbReference>
<feature type="domain" description="Cation/H+ exchanger transmembrane" evidence="8">
    <location>
        <begin position="25"/>
        <end position="381"/>
    </location>
</feature>
<feature type="transmembrane region" description="Helical" evidence="7">
    <location>
        <begin position="245"/>
        <end position="266"/>
    </location>
</feature>
<evidence type="ECO:0000256" key="3">
    <source>
        <dbReference type="ARBA" id="ARBA00022448"/>
    </source>
</evidence>
<dbReference type="GO" id="GO:0016020">
    <property type="term" value="C:membrane"/>
    <property type="evidence" value="ECO:0007669"/>
    <property type="project" value="UniProtKB-SubCell"/>
</dbReference>
<name>A0A6J6CM07_9ZZZZ</name>
<proteinExistence type="inferred from homology"/>
<protein>
    <submittedName>
        <fullName evidence="9">Unannotated protein</fullName>
    </submittedName>
</protein>
<keyword evidence="5 7" id="KW-1133">Transmembrane helix</keyword>
<feature type="transmembrane region" description="Helical" evidence="7">
    <location>
        <begin position="101"/>
        <end position="123"/>
    </location>
</feature>
<feature type="transmembrane region" description="Helical" evidence="7">
    <location>
        <begin position="16"/>
        <end position="35"/>
    </location>
</feature>
<reference evidence="9" key="1">
    <citation type="submission" date="2020-05" db="EMBL/GenBank/DDBJ databases">
        <authorList>
            <person name="Chiriac C."/>
            <person name="Salcher M."/>
            <person name="Ghai R."/>
            <person name="Kavagutti S V."/>
        </authorList>
    </citation>
    <scope>NUCLEOTIDE SEQUENCE</scope>
</reference>